<feature type="compositionally biased region" description="Basic and acidic residues" evidence="1">
    <location>
        <begin position="32"/>
        <end position="41"/>
    </location>
</feature>
<evidence type="ECO:0000256" key="1">
    <source>
        <dbReference type="SAM" id="MobiDB-lite"/>
    </source>
</evidence>
<organism evidence="2 3">
    <name type="scientific">Amanita muscaria (strain Koide BX008)</name>
    <dbReference type="NCBI Taxonomy" id="946122"/>
    <lineage>
        <taxon>Eukaryota</taxon>
        <taxon>Fungi</taxon>
        <taxon>Dikarya</taxon>
        <taxon>Basidiomycota</taxon>
        <taxon>Agaricomycotina</taxon>
        <taxon>Agaricomycetes</taxon>
        <taxon>Agaricomycetidae</taxon>
        <taxon>Agaricales</taxon>
        <taxon>Pluteineae</taxon>
        <taxon>Amanitaceae</taxon>
        <taxon>Amanita</taxon>
    </lineage>
</organism>
<keyword evidence="3" id="KW-1185">Reference proteome</keyword>
<name>A0A0C2SVV0_AMAMK</name>
<sequence>MGIPQTGRAAFLGLECSHYQSTITDLTLENNLEQRPHESKPEQSITESPDAATLGNRHQLT</sequence>
<feature type="region of interest" description="Disordered" evidence="1">
    <location>
        <begin position="32"/>
        <end position="61"/>
    </location>
</feature>
<reference evidence="2 3" key="1">
    <citation type="submission" date="2014-04" db="EMBL/GenBank/DDBJ databases">
        <title>Evolutionary Origins and Diversification of the Mycorrhizal Mutualists.</title>
        <authorList>
            <consortium name="DOE Joint Genome Institute"/>
            <consortium name="Mycorrhizal Genomics Consortium"/>
            <person name="Kohler A."/>
            <person name="Kuo A."/>
            <person name="Nagy L.G."/>
            <person name="Floudas D."/>
            <person name="Copeland A."/>
            <person name="Barry K.W."/>
            <person name="Cichocki N."/>
            <person name="Veneault-Fourrey C."/>
            <person name="LaButti K."/>
            <person name="Lindquist E.A."/>
            <person name="Lipzen A."/>
            <person name="Lundell T."/>
            <person name="Morin E."/>
            <person name="Murat C."/>
            <person name="Riley R."/>
            <person name="Ohm R."/>
            <person name="Sun H."/>
            <person name="Tunlid A."/>
            <person name="Henrissat B."/>
            <person name="Grigoriev I.V."/>
            <person name="Hibbett D.S."/>
            <person name="Martin F."/>
        </authorList>
    </citation>
    <scope>NUCLEOTIDE SEQUENCE [LARGE SCALE GENOMIC DNA]</scope>
    <source>
        <strain evidence="2 3">Koide BX008</strain>
    </source>
</reference>
<evidence type="ECO:0000313" key="2">
    <source>
        <dbReference type="EMBL" id="KIL58224.1"/>
    </source>
</evidence>
<proteinExistence type="predicted"/>
<evidence type="ECO:0000313" key="3">
    <source>
        <dbReference type="Proteomes" id="UP000054549"/>
    </source>
</evidence>
<dbReference type="HOGENOM" id="CLU_2922116_0_0_1"/>
<dbReference type="Proteomes" id="UP000054549">
    <property type="component" value="Unassembled WGS sequence"/>
</dbReference>
<dbReference type="EMBL" id="KN818344">
    <property type="protein sequence ID" value="KIL58224.1"/>
    <property type="molecule type" value="Genomic_DNA"/>
</dbReference>
<accession>A0A0C2SVV0</accession>
<dbReference type="AlphaFoldDB" id="A0A0C2SVV0"/>
<protein>
    <submittedName>
        <fullName evidence="2">Uncharacterized protein</fullName>
    </submittedName>
</protein>
<gene>
    <name evidence="2" type="ORF">M378DRAFT_170861</name>
</gene>
<dbReference type="InParanoid" id="A0A0C2SVV0"/>